<dbReference type="Proteomes" id="UP000034324">
    <property type="component" value="Unassembled WGS sequence"/>
</dbReference>
<dbReference type="AlphaFoldDB" id="A0A0G0KRX4"/>
<gene>
    <name evidence="6" type="ORF">US99_C0028G0004</name>
</gene>
<organism evidence="6 7">
    <name type="scientific">Candidatus Daviesbacteria bacterium GW2011_GWF2_38_6</name>
    <dbReference type="NCBI Taxonomy" id="1618432"/>
    <lineage>
        <taxon>Bacteria</taxon>
        <taxon>Candidatus Daviesiibacteriota</taxon>
    </lineage>
</organism>
<dbReference type="InterPro" id="IPR005475">
    <property type="entry name" value="Transketolase-like_Pyr-bd"/>
</dbReference>
<evidence type="ECO:0008006" key="8">
    <source>
        <dbReference type="Google" id="ProtNLM"/>
    </source>
</evidence>
<evidence type="ECO:0000256" key="1">
    <source>
        <dbReference type="ARBA" id="ARBA00001964"/>
    </source>
</evidence>
<sequence>MGPRTVADTIREITKRHLTQNNGLLLGESISAVGWVNNTVPNCPGIVELPMTDVAGAGIAVGTALVGRRPIFVIRFQDFLILNGSPLIFYAAKVKELHGKSAPVFVRAIAAEGLGPVHSGILHSIFMHFPGFRVCSPMTPKEYEEIWEDFMTNDVPMIVSEHRMSYSNTQEMKDVIVENADITLYAISSVRFEVIKATEMLKRDGIKCNIVHIVWLKPFAITNRLIEPLLQSKRGIVIDPGHEIAGASQSIAYELNQATGCSVKALGLYDRTKCLCPPFQNKAPDAGRICETAKEVLQNERNLVVA</sequence>
<keyword evidence="3" id="KW-0786">Thiamine pyrophosphate</keyword>
<name>A0A0G0KRX4_9BACT</name>
<reference evidence="6 7" key="1">
    <citation type="journal article" date="2015" name="Nature">
        <title>rRNA introns, odd ribosomes, and small enigmatic genomes across a large radiation of phyla.</title>
        <authorList>
            <person name="Brown C.T."/>
            <person name="Hug L.A."/>
            <person name="Thomas B.C."/>
            <person name="Sharon I."/>
            <person name="Castelle C.J."/>
            <person name="Singh A."/>
            <person name="Wilkins M.J."/>
            <person name="Williams K.H."/>
            <person name="Banfield J.F."/>
        </authorList>
    </citation>
    <scope>NUCLEOTIDE SEQUENCE [LARGE SCALE GENOMIC DNA]</scope>
</reference>
<proteinExistence type="predicted"/>
<evidence type="ECO:0000313" key="6">
    <source>
        <dbReference type="EMBL" id="KKQ78250.1"/>
    </source>
</evidence>
<dbReference type="EMBL" id="LBVC01000028">
    <property type="protein sequence ID" value="KKQ78250.1"/>
    <property type="molecule type" value="Genomic_DNA"/>
</dbReference>
<dbReference type="Pfam" id="PF02780">
    <property type="entry name" value="Transketolase_C"/>
    <property type="match status" value="1"/>
</dbReference>
<protein>
    <recommendedName>
        <fullName evidence="8">Transketolase-like pyrimidine-binding domain-containing protein</fullName>
    </recommendedName>
</protein>
<dbReference type="SUPFAM" id="SSF52518">
    <property type="entry name" value="Thiamin diphosphate-binding fold (THDP-binding)"/>
    <property type="match status" value="1"/>
</dbReference>
<evidence type="ECO:0000259" key="4">
    <source>
        <dbReference type="Pfam" id="PF02779"/>
    </source>
</evidence>
<evidence type="ECO:0000313" key="7">
    <source>
        <dbReference type="Proteomes" id="UP000034324"/>
    </source>
</evidence>
<dbReference type="Pfam" id="PF02779">
    <property type="entry name" value="Transket_pyr"/>
    <property type="match status" value="1"/>
</dbReference>
<dbReference type="SUPFAM" id="SSF52922">
    <property type="entry name" value="TK C-terminal domain-like"/>
    <property type="match status" value="1"/>
</dbReference>
<comment type="caution">
    <text evidence="6">The sequence shown here is derived from an EMBL/GenBank/DDBJ whole genome shotgun (WGS) entry which is preliminary data.</text>
</comment>
<dbReference type="InterPro" id="IPR029061">
    <property type="entry name" value="THDP-binding"/>
</dbReference>
<evidence type="ECO:0000256" key="3">
    <source>
        <dbReference type="ARBA" id="ARBA00023052"/>
    </source>
</evidence>
<dbReference type="PANTHER" id="PTHR43257:SF2">
    <property type="entry name" value="PYRUVATE DEHYDROGENASE E1 COMPONENT SUBUNIT BETA"/>
    <property type="match status" value="1"/>
</dbReference>
<dbReference type="InterPro" id="IPR009014">
    <property type="entry name" value="Transketo_C/PFOR_II"/>
</dbReference>
<comment type="cofactor">
    <cofactor evidence="1">
        <name>thiamine diphosphate</name>
        <dbReference type="ChEBI" id="CHEBI:58937"/>
    </cofactor>
</comment>
<dbReference type="Gene3D" id="3.40.50.970">
    <property type="match status" value="1"/>
</dbReference>
<dbReference type="Gene3D" id="3.40.50.920">
    <property type="match status" value="1"/>
</dbReference>
<dbReference type="GO" id="GO:0016491">
    <property type="term" value="F:oxidoreductase activity"/>
    <property type="evidence" value="ECO:0007669"/>
    <property type="project" value="UniProtKB-KW"/>
</dbReference>
<accession>A0A0G0KRX4</accession>
<evidence type="ECO:0000256" key="2">
    <source>
        <dbReference type="ARBA" id="ARBA00023002"/>
    </source>
</evidence>
<evidence type="ECO:0000259" key="5">
    <source>
        <dbReference type="Pfam" id="PF02780"/>
    </source>
</evidence>
<keyword evidence="2" id="KW-0560">Oxidoreductase</keyword>
<feature type="domain" description="Transketolase-like pyrimidine-binding" evidence="4">
    <location>
        <begin position="55"/>
        <end position="166"/>
    </location>
</feature>
<feature type="domain" description="Transketolase C-terminal" evidence="5">
    <location>
        <begin position="175"/>
        <end position="268"/>
    </location>
</feature>
<dbReference type="PANTHER" id="PTHR43257">
    <property type="entry name" value="PYRUVATE DEHYDROGENASE E1 COMPONENT BETA SUBUNIT"/>
    <property type="match status" value="1"/>
</dbReference>
<dbReference type="InterPro" id="IPR033248">
    <property type="entry name" value="Transketolase_C"/>
</dbReference>